<organism evidence="2 3">
    <name type="scientific">Thermoanaerobacter mathranii subsp. mathranii (strain DSM 11426 / CCUG 53645 / CIP 108742 / A3)</name>
    <dbReference type="NCBI Taxonomy" id="583358"/>
    <lineage>
        <taxon>Bacteria</taxon>
        <taxon>Bacillati</taxon>
        <taxon>Bacillota</taxon>
        <taxon>Clostridia</taxon>
        <taxon>Thermoanaerobacterales</taxon>
        <taxon>Thermoanaerobacteraceae</taxon>
        <taxon>Thermoanaerobacter</taxon>
    </lineage>
</organism>
<dbReference type="EMBL" id="CP002032">
    <property type="protein sequence ID" value="ADH60709.1"/>
    <property type="molecule type" value="Genomic_DNA"/>
</dbReference>
<gene>
    <name evidence="2" type="ordered locus">Tmath_0976</name>
</gene>
<protein>
    <submittedName>
        <fullName evidence="2">Uncharacterized protein</fullName>
    </submittedName>
</protein>
<evidence type="ECO:0000313" key="2">
    <source>
        <dbReference type="EMBL" id="ADH60709.1"/>
    </source>
</evidence>
<sequence>MIDLGKARLRFEELGLLSADRQFILNKPFFSPIIVNFTGPETILQIYLSVTYGLIMKKKMNNFAKAKYWEDSTTILPFYWQK</sequence>
<accession>A0ABN3Z2I3</accession>
<keyword evidence="3" id="KW-1185">Reference proteome</keyword>
<keyword evidence="1" id="KW-0472">Membrane</keyword>
<dbReference type="Proteomes" id="UP000002064">
    <property type="component" value="Chromosome"/>
</dbReference>
<evidence type="ECO:0000313" key="3">
    <source>
        <dbReference type="Proteomes" id="UP000002064"/>
    </source>
</evidence>
<reference evidence="2 3" key="1">
    <citation type="submission" date="2010-05" db="EMBL/GenBank/DDBJ databases">
        <title>Complete sequence of Thermoanaerobacter mathranii subsp. mathranii mathranii str. A3.</title>
        <authorList>
            <consortium name="US DOE Joint Genome Institute"/>
            <person name="Lucas S."/>
            <person name="Copeland A."/>
            <person name="Lapidus A."/>
            <person name="Cheng J.-F."/>
            <person name="Bruce D."/>
            <person name="Goodwin L."/>
            <person name="Pitluck S."/>
            <person name="Held B."/>
            <person name="Detter J.C."/>
            <person name="Han C."/>
            <person name="Tapia R."/>
            <person name="Land M."/>
            <person name="Hauser L."/>
            <person name="Kyrpides N."/>
            <person name="Mikhailova N."/>
            <person name="Zhou J."/>
            <person name="Hemme C."/>
            <person name="Woyke T."/>
        </authorList>
    </citation>
    <scope>NUCLEOTIDE SEQUENCE [LARGE SCALE GENOMIC DNA]</scope>
    <source>
        <strain evidence="2 3">A3</strain>
    </source>
</reference>
<feature type="transmembrane region" description="Helical" evidence="1">
    <location>
        <begin position="33"/>
        <end position="55"/>
    </location>
</feature>
<proteinExistence type="predicted"/>
<dbReference type="RefSeq" id="WP_013150182.1">
    <property type="nucleotide sequence ID" value="NC_014209.1"/>
</dbReference>
<keyword evidence="1" id="KW-0812">Transmembrane</keyword>
<keyword evidence="1" id="KW-1133">Transmembrane helix</keyword>
<name>A0ABN3Z2I3_THEM3</name>
<evidence type="ECO:0000256" key="1">
    <source>
        <dbReference type="SAM" id="Phobius"/>
    </source>
</evidence>